<dbReference type="Gene3D" id="3.90.1600.10">
    <property type="entry name" value="Palm domain of DNA polymerase"/>
    <property type="match status" value="1"/>
</dbReference>
<evidence type="ECO:0000256" key="3">
    <source>
        <dbReference type="ARBA" id="ARBA00022679"/>
    </source>
</evidence>
<dbReference type="GO" id="GO:0003676">
    <property type="term" value="F:nucleic acid binding"/>
    <property type="evidence" value="ECO:0007669"/>
    <property type="project" value="InterPro"/>
</dbReference>
<dbReference type="SUPFAM" id="SSF56672">
    <property type="entry name" value="DNA/RNA polymerases"/>
    <property type="match status" value="1"/>
</dbReference>
<keyword evidence="4" id="KW-0548">Nucleotidyltransferase</keyword>
<dbReference type="EC" id="2.7.7.7" evidence="2"/>
<protein>
    <recommendedName>
        <fullName evidence="2">DNA-directed DNA polymerase</fullName>
        <ecNumber evidence="2">2.7.7.7</ecNumber>
    </recommendedName>
</protein>
<dbReference type="InterPro" id="IPR043502">
    <property type="entry name" value="DNA/RNA_pol_sf"/>
</dbReference>
<dbReference type="Proteomes" id="UP000252107">
    <property type="component" value="Unassembled WGS sequence"/>
</dbReference>
<dbReference type="Pfam" id="PF03104">
    <property type="entry name" value="DNA_pol_B_exo1"/>
    <property type="match status" value="1"/>
</dbReference>
<keyword evidence="5" id="KW-0239">DNA-directed DNA polymerase</keyword>
<organism evidence="7 8">
    <name type="scientific">Nostoc minutum NIES-26</name>
    <dbReference type="NCBI Taxonomy" id="1844469"/>
    <lineage>
        <taxon>Bacteria</taxon>
        <taxon>Bacillati</taxon>
        <taxon>Cyanobacteriota</taxon>
        <taxon>Cyanophyceae</taxon>
        <taxon>Nostocales</taxon>
        <taxon>Nostocaceae</taxon>
        <taxon>Nostoc</taxon>
    </lineage>
</organism>
<evidence type="ECO:0000256" key="1">
    <source>
        <dbReference type="ARBA" id="ARBA00005755"/>
    </source>
</evidence>
<keyword evidence="8" id="KW-1185">Reference proteome</keyword>
<dbReference type="Gene3D" id="3.30.420.10">
    <property type="entry name" value="Ribonuclease H-like superfamily/Ribonuclease H"/>
    <property type="match status" value="1"/>
</dbReference>
<dbReference type="InterPro" id="IPR006133">
    <property type="entry name" value="DNA-dir_DNA_pol_B_exonuc"/>
</dbReference>
<feature type="domain" description="DNA-directed DNA polymerase family B exonuclease" evidence="6">
    <location>
        <begin position="77"/>
        <end position="169"/>
    </location>
</feature>
<dbReference type="PANTHER" id="PTHR10322">
    <property type="entry name" value="DNA POLYMERASE CATALYTIC SUBUNIT"/>
    <property type="match status" value="1"/>
</dbReference>
<dbReference type="InterPro" id="IPR012337">
    <property type="entry name" value="RNaseH-like_sf"/>
</dbReference>
<reference evidence="7" key="1">
    <citation type="submission" date="2016-04" db="EMBL/GenBank/DDBJ databases">
        <authorList>
            <person name="Tabuchi Yagui T.R."/>
        </authorList>
    </citation>
    <scope>NUCLEOTIDE SEQUENCE [LARGE SCALE GENOMIC DNA]</scope>
    <source>
        <strain evidence="7">NIES-26</strain>
    </source>
</reference>
<dbReference type="SMART" id="SM00486">
    <property type="entry name" value="POLBc"/>
    <property type="match status" value="1"/>
</dbReference>
<accession>A0A367QRR4</accession>
<name>A0A367QRR4_9NOSO</name>
<dbReference type="InterPro" id="IPR023211">
    <property type="entry name" value="DNA_pol_palm_dom_sf"/>
</dbReference>
<evidence type="ECO:0000256" key="2">
    <source>
        <dbReference type="ARBA" id="ARBA00012417"/>
    </source>
</evidence>
<dbReference type="InterPro" id="IPR036397">
    <property type="entry name" value="RNaseH_sf"/>
</dbReference>
<dbReference type="PANTHER" id="PTHR10322:SF23">
    <property type="entry name" value="DNA POLYMERASE DELTA CATALYTIC SUBUNIT"/>
    <property type="match status" value="1"/>
</dbReference>
<keyword evidence="3" id="KW-0808">Transferase</keyword>
<comment type="caution">
    <text evidence="7">The sequence shown here is derived from an EMBL/GenBank/DDBJ whole genome shotgun (WGS) entry which is preliminary data.</text>
</comment>
<evidence type="ECO:0000313" key="8">
    <source>
        <dbReference type="Proteomes" id="UP000252107"/>
    </source>
</evidence>
<evidence type="ECO:0000256" key="5">
    <source>
        <dbReference type="ARBA" id="ARBA00022932"/>
    </source>
</evidence>
<dbReference type="AlphaFoldDB" id="A0A367QRR4"/>
<dbReference type="GO" id="GO:0003887">
    <property type="term" value="F:DNA-directed DNA polymerase activity"/>
    <property type="evidence" value="ECO:0007669"/>
    <property type="project" value="UniProtKB-KW"/>
</dbReference>
<dbReference type="SUPFAM" id="SSF53098">
    <property type="entry name" value="Ribonuclease H-like"/>
    <property type="match status" value="1"/>
</dbReference>
<dbReference type="GO" id="GO:0000166">
    <property type="term" value="F:nucleotide binding"/>
    <property type="evidence" value="ECO:0007669"/>
    <property type="project" value="InterPro"/>
</dbReference>
<dbReference type="InterPro" id="IPR006172">
    <property type="entry name" value="DNA-dir_DNA_pol_B"/>
</dbReference>
<sequence>MNYKHRDFVKKSKGVIVVDEDKLNIYWKDPSPIKPWQPKIQLKPYQELSQIFVDIETAGINPFESRIYAIGCMDSRGYSTIFMDISEAKILTKFINHLSKRNPDVIFTYNGMAFDIPFIITRCNLHGIKHPFQVASKSRTIRTAQVRGEPLKIQEVFIRNSQHVDIYICVLRWDFIAKKLTNGRSLKKAVLEMGLRQNARLVLPYEEILACWKDGPNSKGWKRLKEYLVYDLEDTRLIANRLVPSYYYEALIVPEMNLQQLTLAGNGTKWERIFEHHYPGYKPKPDRKYKFQGGMAYSIPGLYRRVGYADISSMHPWAMLDKGICSIKDTERIGLSILQYLVNEKFRLEQLASAGDIAAKEKRESVKVLANSEFGFFGTSELAFNDMEAAALVTAYSRKVLKLMIEIITRHGGTPVEVDTDGVFFTHPNPEEVRSLLQSQLPKGITVKLEFIADAMFIPERGTKNYLLWLPDGKIITKGNWRNRDRSQLEKEFSIKYLTLLIQNVSVAEDYYAHIKSQILSREYPKEKLAITRKIKEGEKEILKLGKPGDVVTYYYGISGITNISSNENYSRQYYLHLIEKRREEILKIAAPATLESNKRQLSLLF</sequence>
<proteinExistence type="inferred from homology"/>
<gene>
    <name evidence="7" type="ORF">A6770_27325</name>
</gene>
<evidence type="ECO:0000256" key="4">
    <source>
        <dbReference type="ARBA" id="ARBA00022695"/>
    </source>
</evidence>
<evidence type="ECO:0000313" key="7">
    <source>
        <dbReference type="EMBL" id="RCJ25922.1"/>
    </source>
</evidence>
<dbReference type="InterPro" id="IPR050240">
    <property type="entry name" value="DNA_pol_type-B"/>
</dbReference>
<evidence type="ECO:0000259" key="6">
    <source>
        <dbReference type="Pfam" id="PF03104"/>
    </source>
</evidence>
<dbReference type="EMBL" id="LXQD01000312">
    <property type="protein sequence ID" value="RCJ25922.1"/>
    <property type="molecule type" value="Genomic_DNA"/>
</dbReference>
<comment type="similarity">
    <text evidence="1">Belongs to the DNA polymerase type-B family.</text>
</comment>